<sequence>MGPGCRTGEGLLSVLASDISCPIVSGSEVHKLPTRRIQMGKSAVYRYILYVRMGKQRSISYILNDVRMGKQRSISYILYIRMGKERSISYIRYAD</sequence>
<name>A0AAE0XTL3_9GAST</name>
<dbReference type="Proteomes" id="UP001283361">
    <property type="component" value="Unassembled WGS sequence"/>
</dbReference>
<evidence type="ECO:0000313" key="1">
    <source>
        <dbReference type="EMBL" id="KAK3711607.1"/>
    </source>
</evidence>
<protein>
    <submittedName>
        <fullName evidence="1">Uncharacterized protein</fullName>
    </submittedName>
</protein>
<organism evidence="1 2">
    <name type="scientific">Elysia crispata</name>
    <name type="common">lettuce slug</name>
    <dbReference type="NCBI Taxonomy" id="231223"/>
    <lineage>
        <taxon>Eukaryota</taxon>
        <taxon>Metazoa</taxon>
        <taxon>Spiralia</taxon>
        <taxon>Lophotrochozoa</taxon>
        <taxon>Mollusca</taxon>
        <taxon>Gastropoda</taxon>
        <taxon>Heterobranchia</taxon>
        <taxon>Euthyneura</taxon>
        <taxon>Panpulmonata</taxon>
        <taxon>Sacoglossa</taxon>
        <taxon>Placobranchoidea</taxon>
        <taxon>Plakobranchidae</taxon>
        <taxon>Elysia</taxon>
    </lineage>
</organism>
<dbReference type="EMBL" id="JAWDGP010007602">
    <property type="protein sequence ID" value="KAK3711607.1"/>
    <property type="molecule type" value="Genomic_DNA"/>
</dbReference>
<gene>
    <name evidence="1" type="ORF">RRG08_000868</name>
</gene>
<reference evidence="1" key="1">
    <citation type="journal article" date="2023" name="G3 (Bethesda)">
        <title>A reference genome for the long-term kleptoplast-retaining sea slug Elysia crispata morphotype clarki.</title>
        <authorList>
            <person name="Eastman K.E."/>
            <person name="Pendleton A.L."/>
            <person name="Shaikh M.A."/>
            <person name="Suttiyut T."/>
            <person name="Ogas R."/>
            <person name="Tomko P."/>
            <person name="Gavelis G."/>
            <person name="Widhalm J.R."/>
            <person name="Wisecaver J.H."/>
        </authorList>
    </citation>
    <scope>NUCLEOTIDE SEQUENCE</scope>
    <source>
        <strain evidence="1">ECLA1</strain>
    </source>
</reference>
<evidence type="ECO:0000313" key="2">
    <source>
        <dbReference type="Proteomes" id="UP001283361"/>
    </source>
</evidence>
<keyword evidence="2" id="KW-1185">Reference proteome</keyword>
<comment type="caution">
    <text evidence="1">The sequence shown here is derived from an EMBL/GenBank/DDBJ whole genome shotgun (WGS) entry which is preliminary data.</text>
</comment>
<proteinExistence type="predicted"/>
<dbReference type="AlphaFoldDB" id="A0AAE0XTL3"/>
<accession>A0AAE0XTL3</accession>